<comment type="caution">
    <text evidence="2">The sequence shown here is derived from an EMBL/GenBank/DDBJ whole genome shotgun (WGS) entry which is preliminary data.</text>
</comment>
<keyword evidence="3" id="KW-1185">Reference proteome</keyword>
<dbReference type="Pfam" id="PF07929">
    <property type="entry name" value="PRiA4_ORF3"/>
    <property type="match status" value="1"/>
</dbReference>
<dbReference type="InterPro" id="IPR012912">
    <property type="entry name" value="Plasmid_pRiA4b_Orf3-like"/>
</dbReference>
<sequence>MKAYIITIELKESNPLIWRSVIMPADATYKRLHDSIQTVTNFQGGYPSDGYHLYEFNLIEENIKVTNNEEAYLEYQNYKKNKAVFKKRLETMPDNMRVFEQKYQGREQAEVRKPSGLKIDGYLEKYKEINYVYDYGDNWNFTIKLEKIVDDYYFGYPTLLDGAGTAPPEDVGGMDNFYEFLEIYRDPNHPDHEDTKAWADSFNFREYDFEWINHMLKMLNYKKTEWDKINHVGYVVVNDKYRKK</sequence>
<dbReference type="PANTHER" id="PTHR41878:SF1">
    <property type="entry name" value="TNPR PROTEIN"/>
    <property type="match status" value="1"/>
</dbReference>
<dbReference type="Gene3D" id="3.10.290.30">
    <property type="entry name" value="MM3350-like"/>
    <property type="match status" value="1"/>
</dbReference>
<evidence type="ECO:0000313" key="2">
    <source>
        <dbReference type="EMBL" id="GGN52654.1"/>
    </source>
</evidence>
<reference evidence="2" key="2">
    <citation type="submission" date="2020-09" db="EMBL/GenBank/DDBJ databases">
        <authorList>
            <person name="Sun Q."/>
            <person name="Ohkuma M."/>
        </authorList>
    </citation>
    <scope>NUCLEOTIDE SEQUENCE</scope>
    <source>
        <strain evidence="2">JCM 17251</strain>
    </source>
</reference>
<organism evidence="2 3">
    <name type="scientific">Oceanobacillus indicireducens</name>
    <dbReference type="NCBI Taxonomy" id="1004261"/>
    <lineage>
        <taxon>Bacteria</taxon>
        <taxon>Bacillati</taxon>
        <taxon>Bacillota</taxon>
        <taxon>Bacilli</taxon>
        <taxon>Bacillales</taxon>
        <taxon>Bacillaceae</taxon>
        <taxon>Oceanobacillus</taxon>
    </lineage>
</organism>
<accession>A0A917XT90</accession>
<name>A0A917XT90_9BACI</name>
<dbReference type="SUPFAM" id="SSF159941">
    <property type="entry name" value="MM3350-like"/>
    <property type="match status" value="1"/>
</dbReference>
<gene>
    <name evidence="2" type="ORF">GCM10007971_08500</name>
</gene>
<dbReference type="RefSeq" id="WP_188856156.1">
    <property type="nucleotide sequence ID" value="NZ_BMOS01000004.1"/>
</dbReference>
<dbReference type="PANTHER" id="PTHR41878">
    <property type="entry name" value="LEXA REPRESSOR-RELATED"/>
    <property type="match status" value="1"/>
</dbReference>
<dbReference type="Proteomes" id="UP000624041">
    <property type="component" value="Unassembled WGS sequence"/>
</dbReference>
<reference evidence="2" key="1">
    <citation type="journal article" date="2014" name="Int. J. Syst. Evol. Microbiol.">
        <title>Complete genome sequence of Corynebacterium casei LMG S-19264T (=DSM 44701T), isolated from a smear-ripened cheese.</title>
        <authorList>
            <consortium name="US DOE Joint Genome Institute (JGI-PGF)"/>
            <person name="Walter F."/>
            <person name="Albersmeier A."/>
            <person name="Kalinowski J."/>
            <person name="Ruckert C."/>
        </authorList>
    </citation>
    <scope>NUCLEOTIDE SEQUENCE</scope>
    <source>
        <strain evidence="2">JCM 17251</strain>
    </source>
</reference>
<proteinExistence type="predicted"/>
<feature type="domain" description="Plasmid pRiA4b Orf3-like" evidence="1">
    <location>
        <begin position="3"/>
        <end position="210"/>
    </location>
</feature>
<dbReference type="AlphaFoldDB" id="A0A917XT90"/>
<dbReference type="InterPro" id="IPR024047">
    <property type="entry name" value="MM3350-like_sf"/>
</dbReference>
<evidence type="ECO:0000259" key="1">
    <source>
        <dbReference type="Pfam" id="PF07929"/>
    </source>
</evidence>
<dbReference type="EMBL" id="BMOS01000004">
    <property type="protein sequence ID" value="GGN52654.1"/>
    <property type="molecule type" value="Genomic_DNA"/>
</dbReference>
<protein>
    <submittedName>
        <fullName evidence="2">Plasmid pRiA4b ORF-3 family protein</fullName>
    </submittedName>
</protein>
<evidence type="ECO:0000313" key="3">
    <source>
        <dbReference type="Proteomes" id="UP000624041"/>
    </source>
</evidence>